<accession>A0AAV5R6T8</accession>
<evidence type="ECO:0000313" key="3">
    <source>
        <dbReference type="Proteomes" id="UP001378960"/>
    </source>
</evidence>
<evidence type="ECO:0000256" key="1">
    <source>
        <dbReference type="SAM" id="MobiDB-lite"/>
    </source>
</evidence>
<dbReference type="AlphaFoldDB" id="A0AAV5R6T8"/>
<organism evidence="2 3">
    <name type="scientific">Pichia kluyveri</name>
    <name type="common">Yeast</name>
    <dbReference type="NCBI Taxonomy" id="36015"/>
    <lineage>
        <taxon>Eukaryota</taxon>
        <taxon>Fungi</taxon>
        <taxon>Dikarya</taxon>
        <taxon>Ascomycota</taxon>
        <taxon>Saccharomycotina</taxon>
        <taxon>Pichiomycetes</taxon>
        <taxon>Pichiales</taxon>
        <taxon>Pichiaceae</taxon>
        <taxon>Pichia</taxon>
    </lineage>
</organism>
<evidence type="ECO:0000313" key="2">
    <source>
        <dbReference type="EMBL" id="GMM46369.1"/>
    </source>
</evidence>
<dbReference type="EMBL" id="BTGB01000003">
    <property type="protein sequence ID" value="GMM46369.1"/>
    <property type="molecule type" value="Genomic_DNA"/>
</dbReference>
<comment type="caution">
    <text evidence="2">The sequence shown here is derived from an EMBL/GenBank/DDBJ whole genome shotgun (WGS) entry which is preliminary data.</text>
</comment>
<feature type="compositionally biased region" description="Basic and acidic residues" evidence="1">
    <location>
        <begin position="15"/>
        <end position="28"/>
    </location>
</feature>
<gene>
    <name evidence="2" type="ORF">DAPK24_029440</name>
</gene>
<name>A0AAV5R6T8_PICKL</name>
<reference evidence="2 3" key="1">
    <citation type="journal article" date="2023" name="Elife">
        <title>Identification of key yeast species and microbe-microbe interactions impacting larval growth of Drosophila in the wild.</title>
        <authorList>
            <person name="Mure A."/>
            <person name="Sugiura Y."/>
            <person name="Maeda R."/>
            <person name="Honda K."/>
            <person name="Sakurai N."/>
            <person name="Takahashi Y."/>
            <person name="Watada M."/>
            <person name="Katoh T."/>
            <person name="Gotoh A."/>
            <person name="Gotoh Y."/>
            <person name="Taniguchi I."/>
            <person name="Nakamura K."/>
            <person name="Hayashi T."/>
            <person name="Katayama T."/>
            <person name="Uemura T."/>
            <person name="Hattori Y."/>
        </authorList>
    </citation>
    <scope>NUCLEOTIDE SEQUENCE [LARGE SCALE GENOMIC DNA]</scope>
    <source>
        <strain evidence="2 3">PK-24</strain>
    </source>
</reference>
<keyword evidence="3" id="KW-1185">Reference proteome</keyword>
<feature type="region of interest" description="Disordered" evidence="1">
    <location>
        <begin position="1"/>
        <end position="40"/>
    </location>
</feature>
<proteinExistence type="predicted"/>
<dbReference type="Proteomes" id="UP001378960">
    <property type="component" value="Unassembled WGS sequence"/>
</dbReference>
<protein>
    <submittedName>
        <fullName evidence="2">Uncharacterized protein</fullName>
    </submittedName>
</protein>
<feature type="compositionally biased region" description="Acidic residues" evidence="1">
    <location>
        <begin position="29"/>
        <end position="40"/>
    </location>
</feature>
<sequence length="131" mass="15564">MNILESSNNVMIDDFNDKNEDSEEHSYEEYDSESDIDIDSESESEYEYEYEYEYEDFGLNGVKGIDNTIIPEININREILITNIFNKCNISKTRQGTILKIIREWDNEFNQSILTNININNNLYDMLRKHL</sequence>
<feature type="compositionally biased region" description="Polar residues" evidence="1">
    <location>
        <begin position="1"/>
        <end position="10"/>
    </location>
</feature>